<dbReference type="SUPFAM" id="SSF47384">
    <property type="entry name" value="Homodimeric domain of signal transducing histidine kinase"/>
    <property type="match status" value="1"/>
</dbReference>
<evidence type="ECO:0000256" key="3">
    <source>
        <dbReference type="ARBA" id="ARBA00012438"/>
    </source>
</evidence>
<evidence type="ECO:0000256" key="1">
    <source>
        <dbReference type="ARBA" id="ARBA00000085"/>
    </source>
</evidence>
<evidence type="ECO:0000256" key="2">
    <source>
        <dbReference type="ARBA" id="ARBA00004651"/>
    </source>
</evidence>
<protein>
    <recommendedName>
        <fullName evidence="3">histidine kinase</fullName>
        <ecNumber evidence="3">2.7.13.3</ecNumber>
    </recommendedName>
</protein>
<dbReference type="InterPro" id="IPR003661">
    <property type="entry name" value="HisK_dim/P_dom"/>
</dbReference>
<dbReference type="GO" id="GO:0005886">
    <property type="term" value="C:plasma membrane"/>
    <property type="evidence" value="ECO:0007669"/>
    <property type="project" value="UniProtKB-SubCell"/>
</dbReference>
<dbReference type="InterPro" id="IPR036097">
    <property type="entry name" value="HisK_dim/P_sf"/>
</dbReference>
<dbReference type="AlphaFoldDB" id="A0A644WAU6"/>
<evidence type="ECO:0000256" key="10">
    <source>
        <dbReference type="ARBA" id="ARBA00022840"/>
    </source>
</evidence>
<dbReference type="Pfam" id="PF00512">
    <property type="entry name" value="HisKA"/>
    <property type="match status" value="1"/>
</dbReference>
<evidence type="ECO:0000256" key="15">
    <source>
        <dbReference type="SAM" id="Phobius"/>
    </source>
</evidence>
<evidence type="ECO:0000313" key="17">
    <source>
        <dbReference type="EMBL" id="MPM00945.1"/>
    </source>
</evidence>
<keyword evidence="14" id="KW-0175">Coiled coil</keyword>
<evidence type="ECO:0000256" key="6">
    <source>
        <dbReference type="ARBA" id="ARBA00022679"/>
    </source>
</evidence>
<dbReference type="CDD" id="cd00082">
    <property type="entry name" value="HisKA"/>
    <property type="match status" value="1"/>
</dbReference>
<dbReference type="EC" id="2.7.13.3" evidence="3"/>
<feature type="coiled-coil region" evidence="14">
    <location>
        <begin position="81"/>
        <end position="137"/>
    </location>
</feature>
<dbReference type="FunFam" id="1.10.287.130:FF:000008">
    <property type="entry name" value="Two-component sensor histidine kinase"/>
    <property type="match status" value="1"/>
</dbReference>
<comment type="subcellular location">
    <subcellularLocation>
        <location evidence="2">Cell membrane</location>
        <topology evidence="2">Multi-pass membrane protein</topology>
    </subcellularLocation>
</comment>
<keyword evidence="7 15" id="KW-0812">Transmembrane</keyword>
<gene>
    <name evidence="17" type="primary">sasA_134</name>
    <name evidence="17" type="ORF">SDC9_47180</name>
</gene>
<dbReference type="PROSITE" id="PS50109">
    <property type="entry name" value="HIS_KIN"/>
    <property type="match status" value="1"/>
</dbReference>
<dbReference type="GO" id="GO:0005524">
    <property type="term" value="F:ATP binding"/>
    <property type="evidence" value="ECO:0007669"/>
    <property type="project" value="UniProtKB-KW"/>
</dbReference>
<keyword evidence="11 15" id="KW-1133">Transmembrane helix</keyword>
<dbReference type="InterPro" id="IPR003594">
    <property type="entry name" value="HATPase_dom"/>
</dbReference>
<evidence type="ECO:0000256" key="7">
    <source>
        <dbReference type="ARBA" id="ARBA00022692"/>
    </source>
</evidence>
<dbReference type="EMBL" id="VSSQ01000763">
    <property type="protein sequence ID" value="MPM00945.1"/>
    <property type="molecule type" value="Genomic_DNA"/>
</dbReference>
<keyword evidence="9 17" id="KW-0418">Kinase</keyword>
<dbReference type="PANTHER" id="PTHR45528">
    <property type="entry name" value="SENSOR HISTIDINE KINASE CPXA"/>
    <property type="match status" value="1"/>
</dbReference>
<dbReference type="Gene3D" id="1.10.287.130">
    <property type="match status" value="1"/>
</dbReference>
<evidence type="ECO:0000256" key="14">
    <source>
        <dbReference type="SAM" id="Coils"/>
    </source>
</evidence>
<keyword evidence="13 15" id="KW-0472">Membrane</keyword>
<keyword evidence="12" id="KW-0902">Two-component regulatory system</keyword>
<evidence type="ECO:0000256" key="9">
    <source>
        <dbReference type="ARBA" id="ARBA00022777"/>
    </source>
</evidence>
<evidence type="ECO:0000256" key="5">
    <source>
        <dbReference type="ARBA" id="ARBA00022553"/>
    </source>
</evidence>
<evidence type="ECO:0000259" key="16">
    <source>
        <dbReference type="PROSITE" id="PS50109"/>
    </source>
</evidence>
<dbReference type="GO" id="GO:0000155">
    <property type="term" value="F:phosphorelay sensor kinase activity"/>
    <property type="evidence" value="ECO:0007669"/>
    <property type="project" value="InterPro"/>
</dbReference>
<dbReference type="PANTHER" id="PTHR45528:SF1">
    <property type="entry name" value="SENSOR HISTIDINE KINASE CPXA"/>
    <property type="match status" value="1"/>
</dbReference>
<keyword evidence="8" id="KW-0547">Nucleotide-binding</keyword>
<dbReference type="SMART" id="SM00388">
    <property type="entry name" value="HisKA"/>
    <property type="match status" value="1"/>
</dbReference>
<keyword evidence="5" id="KW-0597">Phosphoprotein</keyword>
<keyword evidence="4" id="KW-1003">Cell membrane</keyword>
<organism evidence="17">
    <name type="scientific">bioreactor metagenome</name>
    <dbReference type="NCBI Taxonomy" id="1076179"/>
    <lineage>
        <taxon>unclassified sequences</taxon>
        <taxon>metagenomes</taxon>
        <taxon>ecological metagenomes</taxon>
    </lineage>
</organism>
<dbReference type="Gene3D" id="3.30.565.10">
    <property type="entry name" value="Histidine kinase-like ATPase, C-terminal domain"/>
    <property type="match status" value="1"/>
</dbReference>
<dbReference type="InterPro" id="IPR050398">
    <property type="entry name" value="HssS/ArlS-like"/>
</dbReference>
<dbReference type="Pfam" id="PF02518">
    <property type="entry name" value="HATPase_c"/>
    <property type="match status" value="1"/>
</dbReference>
<evidence type="ECO:0000256" key="12">
    <source>
        <dbReference type="ARBA" id="ARBA00023012"/>
    </source>
</evidence>
<dbReference type="InterPro" id="IPR036890">
    <property type="entry name" value="HATPase_C_sf"/>
</dbReference>
<reference evidence="17" key="1">
    <citation type="submission" date="2019-08" db="EMBL/GenBank/DDBJ databases">
        <authorList>
            <person name="Kucharzyk K."/>
            <person name="Murdoch R.W."/>
            <person name="Higgins S."/>
            <person name="Loffler F."/>
        </authorList>
    </citation>
    <scope>NUCLEOTIDE SEQUENCE</scope>
</reference>
<comment type="caution">
    <text evidence="17">The sequence shown here is derived from an EMBL/GenBank/DDBJ whole genome shotgun (WGS) entry which is preliminary data.</text>
</comment>
<keyword evidence="10" id="KW-0067">ATP-binding</keyword>
<evidence type="ECO:0000256" key="8">
    <source>
        <dbReference type="ARBA" id="ARBA00022741"/>
    </source>
</evidence>
<feature type="domain" description="Histidine kinase" evidence="16">
    <location>
        <begin position="508"/>
        <end position="720"/>
    </location>
</feature>
<evidence type="ECO:0000256" key="11">
    <source>
        <dbReference type="ARBA" id="ARBA00022989"/>
    </source>
</evidence>
<dbReference type="InterPro" id="IPR005467">
    <property type="entry name" value="His_kinase_dom"/>
</dbReference>
<dbReference type="SUPFAM" id="SSF55874">
    <property type="entry name" value="ATPase domain of HSP90 chaperone/DNA topoisomerase II/histidine kinase"/>
    <property type="match status" value="1"/>
</dbReference>
<comment type="catalytic activity">
    <reaction evidence="1">
        <text>ATP + protein L-histidine = ADP + protein N-phospho-L-histidine.</text>
        <dbReference type="EC" id="2.7.13.3"/>
    </reaction>
</comment>
<dbReference type="SMART" id="SM00387">
    <property type="entry name" value="HATPase_c"/>
    <property type="match status" value="1"/>
</dbReference>
<feature type="transmembrane region" description="Helical" evidence="15">
    <location>
        <begin position="262"/>
        <end position="281"/>
    </location>
</feature>
<sequence>MDTKLTKNKIYKEINIFLVILSIIIFSISLTKTITEYRNTKYIHKTNFYDEYNIRSYIDSFDETLKTYLYAYEDMEGTIRQDIYKAEKERDKKEKENLLKESENNIRSMGKSQGLTEDEINENVERAKENILSEDNDIDAYFYNIKINTFETIARTKNIEFYIEDNTGAKITNIKDNSFEYKIKNKEFEDENYYYMYFPNSKNDNENNLYSKELSKVYPDLIDYYNRETVKYYRIPKNLNEGDNLYYEWDYRKGALNTLKRYSIISLASGIITLILAILSYKYKNKNKDENGFMERLYLKLPLDIKIFIPILCVNTIKELITNVIPYYSGNSYSNKIIALSIVAIIVTYLLIKDMILIIGGKRALGNILTKKYIIIVIDKLKNCYIVSTTAFKVSAMIFMTALAIWCTILINYYSYWNYITVMTAQIYVIVYLIILTAYVIIVFGEANILNIKSRKIADGKYEKEYKKNRMIIFKEIESNMLNIEEGLNGALDKAIKSERMKSELITNVSHDLKTPLTSIINYVDLLKEENLSQEKRDKYIEVLDIKSKRLKILIEDLFEASKVTSGSMEFEKEELNIVSLLRQILGELEEKISLAELNVITKWSETKAILFLDGRKTFRAFENLVNNIIKYSMRNSRVYIEVISNDEEVIVIMKNISSYQLDFTAEEIVERFKRGDKSRSTEGSGLGLAIAKSIVELQGGSFEIDIDGDLFKVTTTFKK</sequence>
<feature type="transmembrane region" description="Helical" evidence="15">
    <location>
        <begin position="333"/>
        <end position="352"/>
    </location>
</feature>
<proteinExistence type="predicted"/>
<evidence type="ECO:0000256" key="4">
    <source>
        <dbReference type="ARBA" id="ARBA00022475"/>
    </source>
</evidence>
<feature type="transmembrane region" description="Helical" evidence="15">
    <location>
        <begin position="425"/>
        <end position="445"/>
    </location>
</feature>
<feature type="transmembrane region" description="Helical" evidence="15">
    <location>
        <begin position="14"/>
        <end position="35"/>
    </location>
</feature>
<feature type="transmembrane region" description="Helical" evidence="15">
    <location>
        <begin position="390"/>
        <end position="413"/>
    </location>
</feature>
<accession>A0A644WAU6</accession>
<evidence type="ECO:0000256" key="13">
    <source>
        <dbReference type="ARBA" id="ARBA00023136"/>
    </source>
</evidence>
<name>A0A644WAU6_9ZZZZ</name>
<keyword evidence="6 17" id="KW-0808">Transferase</keyword>